<accession>A0AAD8C6H2</accession>
<reference evidence="2" key="2">
    <citation type="submission" date="2023-04" db="EMBL/GenBank/DDBJ databases">
        <authorList>
            <person name="Bu L."/>
            <person name="Lu L."/>
            <person name="Laidemitt M.R."/>
            <person name="Zhang S.M."/>
            <person name="Mutuku M."/>
            <person name="Mkoji G."/>
            <person name="Steinauer M."/>
            <person name="Loker E.S."/>
        </authorList>
    </citation>
    <scope>NUCLEOTIDE SEQUENCE</scope>
    <source>
        <strain evidence="2">KasaAsao</strain>
        <tissue evidence="2">Whole Snail</tissue>
    </source>
</reference>
<sequence length="53" mass="5755">NSLDIMLLNLAPRQPCPTSTLPHVNLAPRQPCPTSTLPHANLAPRQPCSKTQN</sequence>
<feature type="region of interest" description="Disordered" evidence="1">
    <location>
        <begin position="27"/>
        <end position="53"/>
    </location>
</feature>
<dbReference type="Proteomes" id="UP001233172">
    <property type="component" value="Unassembled WGS sequence"/>
</dbReference>
<evidence type="ECO:0000256" key="1">
    <source>
        <dbReference type="SAM" id="MobiDB-lite"/>
    </source>
</evidence>
<comment type="caution">
    <text evidence="2">The sequence shown here is derived from an EMBL/GenBank/DDBJ whole genome shotgun (WGS) entry which is preliminary data.</text>
</comment>
<evidence type="ECO:0000313" key="3">
    <source>
        <dbReference type="Proteomes" id="UP001233172"/>
    </source>
</evidence>
<reference evidence="2" key="1">
    <citation type="journal article" date="2023" name="PLoS Negl. Trop. Dis.">
        <title>A genome sequence for Biomphalaria pfeifferi, the major vector snail for the human-infecting parasite Schistosoma mansoni.</title>
        <authorList>
            <person name="Bu L."/>
            <person name="Lu L."/>
            <person name="Laidemitt M.R."/>
            <person name="Zhang S.M."/>
            <person name="Mutuku M."/>
            <person name="Mkoji G."/>
            <person name="Steinauer M."/>
            <person name="Loker E.S."/>
        </authorList>
    </citation>
    <scope>NUCLEOTIDE SEQUENCE</scope>
    <source>
        <strain evidence="2">KasaAsao</strain>
    </source>
</reference>
<feature type="non-terminal residue" evidence="2">
    <location>
        <position position="1"/>
    </location>
</feature>
<keyword evidence="3" id="KW-1185">Reference proteome</keyword>
<dbReference type="EMBL" id="JASAOG010000009">
    <property type="protein sequence ID" value="KAK0067003.1"/>
    <property type="molecule type" value="Genomic_DNA"/>
</dbReference>
<evidence type="ECO:0000313" key="2">
    <source>
        <dbReference type="EMBL" id="KAK0067003.1"/>
    </source>
</evidence>
<name>A0AAD8C6H2_BIOPF</name>
<proteinExistence type="predicted"/>
<protein>
    <submittedName>
        <fullName evidence="2">Uncharacterized protein</fullName>
    </submittedName>
</protein>
<gene>
    <name evidence="2" type="ORF">Bpfe_003738</name>
</gene>
<dbReference type="AlphaFoldDB" id="A0AAD8C6H2"/>
<organism evidence="2 3">
    <name type="scientific">Biomphalaria pfeifferi</name>
    <name type="common">Bloodfluke planorb</name>
    <name type="synonym">Freshwater snail</name>
    <dbReference type="NCBI Taxonomy" id="112525"/>
    <lineage>
        <taxon>Eukaryota</taxon>
        <taxon>Metazoa</taxon>
        <taxon>Spiralia</taxon>
        <taxon>Lophotrochozoa</taxon>
        <taxon>Mollusca</taxon>
        <taxon>Gastropoda</taxon>
        <taxon>Heterobranchia</taxon>
        <taxon>Euthyneura</taxon>
        <taxon>Panpulmonata</taxon>
        <taxon>Hygrophila</taxon>
        <taxon>Lymnaeoidea</taxon>
        <taxon>Planorbidae</taxon>
        <taxon>Biomphalaria</taxon>
    </lineage>
</organism>